<evidence type="ECO:0000313" key="1">
    <source>
        <dbReference type="EMBL" id="KAJ8705790.1"/>
    </source>
</evidence>
<evidence type="ECO:0000313" key="2">
    <source>
        <dbReference type="Proteomes" id="UP001231649"/>
    </source>
</evidence>
<accession>A0ACC2Q1U3</accession>
<organism evidence="1 2">
    <name type="scientific">Mythimna loreyi</name>
    <dbReference type="NCBI Taxonomy" id="667449"/>
    <lineage>
        <taxon>Eukaryota</taxon>
        <taxon>Metazoa</taxon>
        <taxon>Ecdysozoa</taxon>
        <taxon>Arthropoda</taxon>
        <taxon>Hexapoda</taxon>
        <taxon>Insecta</taxon>
        <taxon>Pterygota</taxon>
        <taxon>Neoptera</taxon>
        <taxon>Endopterygota</taxon>
        <taxon>Lepidoptera</taxon>
        <taxon>Glossata</taxon>
        <taxon>Ditrysia</taxon>
        <taxon>Noctuoidea</taxon>
        <taxon>Noctuidae</taxon>
        <taxon>Noctuinae</taxon>
        <taxon>Hadenini</taxon>
        <taxon>Mythimna</taxon>
    </lineage>
</organism>
<proteinExistence type="predicted"/>
<protein>
    <submittedName>
        <fullName evidence="1">Uncharacterized protein</fullName>
    </submittedName>
</protein>
<keyword evidence="2" id="KW-1185">Reference proteome</keyword>
<dbReference type="Proteomes" id="UP001231649">
    <property type="component" value="Chromosome 31"/>
</dbReference>
<sequence>MQKFISIAVFLAIFAVIQAQTKTSATGNNSKDVDEHINRKHYNEHLEKLVERSNSNKKRKKFRKPKEVVEEDDDFDGLEVDDLVGTEDVDPESTEDDGPVPTMYNKKKRHRYSYKRPAGHKRGTPIPPSKAREVAVMKYYNKLLQSLLINGVPVFQKTGPLKFPKKKKFD</sequence>
<comment type="caution">
    <text evidence="1">The sequence shown here is derived from an EMBL/GenBank/DDBJ whole genome shotgun (WGS) entry which is preliminary data.</text>
</comment>
<dbReference type="EMBL" id="CM056807">
    <property type="protein sequence ID" value="KAJ8705790.1"/>
    <property type="molecule type" value="Genomic_DNA"/>
</dbReference>
<gene>
    <name evidence="1" type="ORF">PYW08_012836</name>
</gene>
<reference evidence="1" key="1">
    <citation type="submission" date="2023-03" db="EMBL/GenBank/DDBJ databases">
        <title>Chromosome-level genomes of two armyworms, Mythimna separata and Mythimna loreyi, provide insights into the biosynthesis and reception of sex pheromones.</title>
        <authorList>
            <person name="Zhao H."/>
        </authorList>
    </citation>
    <scope>NUCLEOTIDE SEQUENCE</scope>
    <source>
        <strain evidence="1">BeijingLab</strain>
    </source>
</reference>
<name>A0ACC2Q1U3_9NEOP</name>